<proteinExistence type="predicted"/>
<dbReference type="InterPro" id="IPR008983">
    <property type="entry name" value="Tumour_necrosis_fac-like_dom"/>
</dbReference>
<sequence length="279" mass="30835">MATADDIKVEGITTFNTSATPSFRYVIELKDEKLSVSMEDRSSKKQWYTGEMEKSAYITANNSITDASTTDYVKLFRDALDSDLNSSGQVQRKLTTLNGGAARLEFALSVRVLRSVWLAEYKFDLEPVSVERIDVLESKLRDQEEKLEKLQADRALSGQNAAFIHLVATTKGDRSRLRWSKFESEDFSVNGEDGVVKVLQPGIYSIGAVVTSAPELSCSVQLMKNGTSLQVAYSGFSKGYSCSIPLNSVTHLEMNDELIVTCSSKPSSMSYLSVVRLSN</sequence>
<dbReference type="OMA" id="THLEMND"/>
<organism evidence="2 3">
    <name type="scientific">Phytophthora sojae (strain P6497)</name>
    <name type="common">Soybean stem and root rot agent</name>
    <name type="synonym">Phytophthora megasperma f. sp. glycines</name>
    <dbReference type="NCBI Taxonomy" id="1094619"/>
    <lineage>
        <taxon>Eukaryota</taxon>
        <taxon>Sar</taxon>
        <taxon>Stramenopiles</taxon>
        <taxon>Oomycota</taxon>
        <taxon>Peronosporomycetes</taxon>
        <taxon>Peronosporales</taxon>
        <taxon>Peronosporaceae</taxon>
        <taxon>Phytophthora</taxon>
    </lineage>
</organism>
<gene>
    <name evidence="2" type="ORF">PHYSODRAFT_246569</name>
</gene>
<dbReference type="SUPFAM" id="SSF49842">
    <property type="entry name" value="TNF-like"/>
    <property type="match status" value="1"/>
</dbReference>
<reference evidence="2 3" key="1">
    <citation type="journal article" date="2006" name="Science">
        <title>Phytophthora genome sequences uncover evolutionary origins and mechanisms of pathogenesis.</title>
        <authorList>
            <person name="Tyler B.M."/>
            <person name="Tripathy S."/>
            <person name="Zhang X."/>
            <person name="Dehal P."/>
            <person name="Jiang R.H."/>
            <person name="Aerts A."/>
            <person name="Arredondo F.D."/>
            <person name="Baxter L."/>
            <person name="Bensasson D."/>
            <person name="Beynon J.L."/>
            <person name="Chapman J."/>
            <person name="Damasceno C.M."/>
            <person name="Dorrance A.E."/>
            <person name="Dou D."/>
            <person name="Dickerman A.W."/>
            <person name="Dubchak I.L."/>
            <person name="Garbelotto M."/>
            <person name="Gijzen M."/>
            <person name="Gordon S.G."/>
            <person name="Govers F."/>
            <person name="Grunwald N.J."/>
            <person name="Huang W."/>
            <person name="Ivors K.L."/>
            <person name="Jones R.W."/>
            <person name="Kamoun S."/>
            <person name="Krampis K."/>
            <person name="Lamour K.H."/>
            <person name="Lee M.K."/>
            <person name="McDonald W.H."/>
            <person name="Medina M."/>
            <person name="Meijer H.J."/>
            <person name="Nordberg E.K."/>
            <person name="Maclean D.J."/>
            <person name="Ospina-Giraldo M.D."/>
            <person name="Morris P.F."/>
            <person name="Phuntumart V."/>
            <person name="Putnam N.H."/>
            <person name="Rash S."/>
            <person name="Rose J.K."/>
            <person name="Sakihama Y."/>
            <person name="Salamov A.A."/>
            <person name="Savidor A."/>
            <person name="Scheuring C.F."/>
            <person name="Smith B.M."/>
            <person name="Sobral B.W."/>
            <person name="Terry A."/>
            <person name="Torto-Alalibo T.A."/>
            <person name="Win J."/>
            <person name="Xu Z."/>
            <person name="Zhang H."/>
            <person name="Grigoriev I.V."/>
            <person name="Rokhsar D.S."/>
            <person name="Boore J.L."/>
        </authorList>
    </citation>
    <scope>NUCLEOTIDE SEQUENCE [LARGE SCALE GENOMIC DNA]</scope>
    <source>
        <strain evidence="2 3">P6497</strain>
    </source>
</reference>
<dbReference type="GeneID" id="20637621"/>
<dbReference type="Gene3D" id="2.60.120.40">
    <property type="match status" value="1"/>
</dbReference>
<evidence type="ECO:0000313" key="3">
    <source>
        <dbReference type="Proteomes" id="UP000002640"/>
    </source>
</evidence>
<evidence type="ECO:0000256" key="1">
    <source>
        <dbReference type="SAM" id="Coils"/>
    </source>
</evidence>
<protein>
    <recommendedName>
        <fullName evidence="4">C1q domain-containing protein</fullName>
    </recommendedName>
</protein>
<dbReference type="Proteomes" id="UP000002640">
    <property type="component" value="Unassembled WGS sequence"/>
</dbReference>
<dbReference type="AlphaFoldDB" id="G5ADE6"/>
<dbReference type="EMBL" id="JH159164">
    <property type="protein sequence ID" value="EGZ06199.1"/>
    <property type="molecule type" value="Genomic_DNA"/>
</dbReference>
<dbReference type="RefSeq" id="XP_009538096.1">
    <property type="nucleotide sequence ID" value="XM_009539801.1"/>
</dbReference>
<dbReference type="KEGG" id="psoj:PHYSODRAFT_246569"/>
<accession>G5ADE6</accession>
<keyword evidence="1" id="KW-0175">Coiled coil</keyword>
<keyword evidence="3" id="KW-1185">Reference proteome</keyword>
<dbReference type="InParanoid" id="G5ADE6"/>
<feature type="coiled-coil region" evidence="1">
    <location>
        <begin position="133"/>
        <end position="160"/>
    </location>
</feature>
<evidence type="ECO:0000313" key="2">
    <source>
        <dbReference type="EMBL" id="EGZ06199.1"/>
    </source>
</evidence>
<name>G5ADE6_PHYSP</name>
<evidence type="ECO:0008006" key="4">
    <source>
        <dbReference type="Google" id="ProtNLM"/>
    </source>
</evidence>